<dbReference type="STRING" id="1886670.PTI45_04545"/>
<evidence type="ECO:0000259" key="3">
    <source>
        <dbReference type="PROSITE" id="PS51186"/>
    </source>
</evidence>
<feature type="domain" description="N-acetyltransferase" evidence="3">
    <location>
        <begin position="5"/>
        <end position="146"/>
    </location>
</feature>
<evidence type="ECO:0000313" key="4">
    <source>
        <dbReference type="EMBL" id="ODP26088.1"/>
    </source>
</evidence>
<dbReference type="EC" id="2.3.1.1" evidence="4"/>
<dbReference type="SUPFAM" id="SSF55729">
    <property type="entry name" value="Acyl-CoA N-acyltransferases (Nat)"/>
    <property type="match status" value="1"/>
</dbReference>
<reference evidence="4 5" key="1">
    <citation type="submission" date="2016-08" db="EMBL/GenBank/DDBJ databases">
        <title>Genome sequencing of Paenibacillus sp. TI45-13ar, isolated from Korean traditional nuruk.</title>
        <authorList>
            <person name="Kim S.-J."/>
        </authorList>
    </citation>
    <scope>NUCLEOTIDE SEQUENCE [LARGE SCALE GENOMIC DNA]</scope>
    <source>
        <strain evidence="4 5">TI45-13ar</strain>
    </source>
</reference>
<dbReference type="PANTHER" id="PTHR30602:SF12">
    <property type="entry name" value="AMINO-ACID ACETYLTRANSFERASE NAGS1, CHLOROPLASTIC-RELATED"/>
    <property type="match status" value="1"/>
</dbReference>
<evidence type="ECO:0000313" key="5">
    <source>
        <dbReference type="Proteomes" id="UP000094578"/>
    </source>
</evidence>
<evidence type="ECO:0000256" key="1">
    <source>
        <dbReference type="ARBA" id="ARBA00022679"/>
    </source>
</evidence>
<dbReference type="GO" id="GO:0005737">
    <property type="term" value="C:cytoplasm"/>
    <property type="evidence" value="ECO:0007669"/>
    <property type="project" value="InterPro"/>
</dbReference>
<dbReference type="NCBIfam" id="NF005840">
    <property type="entry name" value="PRK07757.1"/>
    <property type="match status" value="1"/>
</dbReference>
<dbReference type="Gene3D" id="3.40.630.30">
    <property type="match status" value="1"/>
</dbReference>
<dbReference type="Pfam" id="PF00583">
    <property type="entry name" value="Acetyltransf_1"/>
    <property type="match status" value="1"/>
</dbReference>
<dbReference type="EMBL" id="MDER01000096">
    <property type="protein sequence ID" value="ODP26088.1"/>
    <property type="molecule type" value="Genomic_DNA"/>
</dbReference>
<accession>A0A1E3KX11</accession>
<dbReference type="InterPro" id="IPR010167">
    <property type="entry name" value="NH2A_AcTrfase"/>
</dbReference>
<dbReference type="CDD" id="cd04301">
    <property type="entry name" value="NAT_SF"/>
    <property type="match status" value="1"/>
</dbReference>
<organism evidence="4 5">
    <name type="scientific">Paenibacillus nuruki</name>
    <dbReference type="NCBI Taxonomy" id="1886670"/>
    <lineage>
        <taxon>Bacteria</taxon>
        <taxon>Bacillati</taxon>
        <taxon>Bacillota</taxon>
        <taxon>Bacilli</taxon>
        <taxon>Bacillales</taxon>
        <taxon>Paenibacillaceae</taxon>
        <taxon>Paenibacillus</taxon>
    </lineage>
</organism>
<dbReference type="RefSeq" id="WP_069329851.1">
    <property type="nucleotide sequence ID" value="NZ_MDER01000096.1"/>
</dbReference>
<dbReference type="PATRIC" id="fig|1886670.3.peg.4567"/>
<dbReference type="GO" id="GO:0004042">
    <property type="term" value="F:L-glutamate N-acetyltransferase activity"/>
    <property type="evidence" value="ECO:0007669"/>
    <property type="project" value="InterPro"/>
</dbReference>
<dbReference type="InterPro" id="IPR000182">
    <property type="entry name" value="GNAT_dom"/>
</dbReference>
<comment type="caution">
    <text evidence="4">The sequence shown here is derived from an EMBL/GenBank/DDBJ whole genome shotgun (WGS) entry which is preliminary data.</text>
</comment>
<dbReference type="PANTHER" id="PTHR30602">
    <property type="entry name" value="AMINO-ACID ACETYLTRANSFERASE"/>
    <property type="match status" value="1"/>
</dbReference>
<dbReference type="InterPro" id="IPR016181">
    <property type="entry name" value="Acyl_CoA_acyltransferase"/>
</dbReference>
<sequence>MPAVVTCRAAVLEDVEPLYQMIAGYAEQGIMLPRSREALQRQLRHFVVAEIDNELVGCGSLCQLGKDLVEIRSLGISDGHKGQGIGSKLVDTLLEHAAARKLPKVMALTYEVSFFKKNGFEVVDTSIFPEKVWTDCVHCPKQHCCDEIAVLKVIAV</sequence>
<keyword evidence="1 4" id="KW-0808">Transferase</keyword>
<evidence type="ECO:0000256" key="2">
    <source>
        <dbReference type="ARBA" id="ARBA00023315"/>
    </source>
</evidence>
<dbReference type="PROSITE" id="PS51186">
    <property type="entry name" value="GNAT"/>
    <property type="match status" value="1"/>
</dbReference>
<keyword evidence="5" id="KW-1185">Reference proteome</keyword>
<protein>
    <submittedName>
        <fullName evidence="4">Amino-acid N-acetyltransferase</fullName>
        <ecNumber evidence="4">2.3.1.1</ecNumber>
    </submittedName>
</protein>
<dbReference type="AlphaFoldDB" id="A0A1E3KX11"/>
<dbReference type="GO" id="GO:0006526">
    <property type="term" value="P:L-arginine biosynthetic process"/>
    <property type="evidence" value="ECO:0007669"/>
    <property type="project" value="InterPro"/>
</dbReference>
<keyword evidence="2 4" id="KW-0012">Acyltransferase</keyword>
<proteinExistence type="predicted"/>
<dbReference type="Proteomes" id="UP000094578">
    <property type="component" value="Unassembled WGS sequence"/>
</dbReference>
<name>A0A1E3KX11_9BACL</name>
<gene>
    <name evidence="4" type="ORF">PTI45_04545</name>
</gene>